<feature type="transmembrane region" description="Helical" evidence="1">
    <location>
        <begin position="7"/>
        <end position="33"/>
    </location>
</feature>
<gene>
    <name evidence="2" type="ORF">METZ01_LOCUS68374</name>
</gene>
<proteinExistence type="predicted"/>
<organism evidence="2">
    <name type="scientific">marine metagenome</name>
    <dbReference type="NCBI Taxonomy" id="408172"/>
    <lineage>
        <taxon>unclassified sequences</taxon>
        <taxon>metagenomes</taxon>
        <taxon>ecological metagenomes</taxon>
    </lineage>
</organism>
<feature type="transmembrane region" description="Helical" evidence="1">
    <location>
        <begin position="112"/>
        <end position="133"/>
    </location>
</feature>
<evidence type="ECO:0000313" key="2">
    <source>
        <dbReference type="EMBL" id="SVA15520.1"/>
    </source>
</evidence>
<keyword evidence="1" id="KW-0472">Membrane</keyword>
<keyword evidence="1" id="KW-1133">Transmembrane helix</keyword>
<feature type="transmembrane region" description="Helical" evidence="1">
    <location>
        <begin position="68"/>
        <end position="92"/>
    </location>
</feature>
<protein>
    <submittedName>
        <fullName evidence="2">Uncharacterized protein</fullName>
    </submittedName>
</protein>
<evidence type="ECO:0000256" key="1">
    <source>
        <dbReference type="SAM" id="Phobius"/>
    </source>
</evidence>
<feature type="transmembrane region" description="Helical" evidence="1">
    <location>
        <begin position="39"/>
        <end position="61"/>
    </location>
</feature>
<accession>A0A381THJ0</accession>
<sequence>MERIFALFIRAGLAVIFGFMFGMFFMVGSFWVIPQTIIPPMWALSLSVGFGCGLAAFICFLKPEAKRAINLTTFAIACLSGLLGGYLGSLLADPEGVRNVRLVASSLTSPDVAPFVYMGTIISTTFTSAWYAYRLWFYNED</sequence>
<dbReference type="EMBL" id="UINC01004598">
    <property type="protein sequence ID" value="SVA15520.1"/>
    <property type="molecule type" value="Genomic_DNA"/>
</dbReference>
<dbReference type="AlphaFoldDB" id="A0A381THJ0"/>
<reference evidence="2" key="1">
    <citation type="submission" date="2018-05" db="EMBL/GenBank/DDBJ databases">
        <authorList>
            <person name="Lanie J.A."/>
            <person name="Ng W.-L."/>
            <person name="Kazmierczak K.M."/>
            <person name="Andrzejewski T.M."/>
            <person name="Davidsen T.M."/>
            <person name="Wayne K.J."/>
            <person name="Tettelin H."/>
            <person name="Glass J.I."/>
            <person name="Rusch D."/>
            <person name="Podicherti R."/>
            <person name="Tsui H.-C.T."/>
            <person name="Winkler M.E."/>
        </authorList>
    </citation>
    <scope>NUCLEOTIDE SEQUENCE</scope>
</reference>
<name>A0A381THJ0_9ZZZZ</name>
<keyword evidence="1" id="KW-0812">Transmembrane</keyword>